<sequence length="442" mass="50868">MRSGWDSRFDLLDIIGLCQLWKGIIGFVSSGHLVLRWDPVIDSVYRVALNGWYLVNSETSCYLEVNLGIRLERVWMQMGIRLHSIYWLRFGNTDLRSIFGVRRIPFTGCDFVSDIFGKGLDLLGDIEKDLGWISLSGLGMLAWNLDSIEIRSSLIDLCFLFWLLLCCRLDYKSGLMGKGLAGLSEDASRSRRKIKISFFDNSALIAGYSKTVIGRCFNPQVQDMKSLLIMMPQIWQVEGRVAGAELGSGKFQFDFDEEADIVEVMKKEPFHFDSWMVSLVRWTPVVDPAYPSSLKFWIRVSDVPIQFWAEPTFRDIGSALGLVEDVDIDRGRVQVTIDGLKPLCFETDIEFYNGEVTIVKLHYERLYGWCNTPNSDYGWTCMLGQVLFLPAFRKLVENIAGRIWSSFRRISSVRASYWYRQFIRSCFRTRPVTTVFCLGKRE</sequence>
<dbReference type="InterPro" id="IPR025558">
    <property type="entry name" value="DUF4283"/>
</dbReference>
<dbReference type="PANTHER" id="PTHR31286">
    <property type="entry name" value="GLYCINE-RICH CELL WALL STRUCTURAL PROTEIN 1.8-LIKE"/>
    <property type="match status" value="1"/>
</dbReference>
<keyword evidence="2" id="KW-1185">Reference proteome</keyword>
<gene>
    <name evidence="3" type="primary">LOC104766931</name>
</gene>
<proteinExistence type="predicted"/>
<dbReference type="GeneID" id="104766931"/>
<reference evidence="2" key="1">
    <citation type="journal article" date="2014" name="Nat. Commun.">
        <title>The emerging biofuel crop Camelina sativa retains a highly undifferentiated hexaploid genome structure.</title>
        <authorList>
            <person name="Kagale S."/>
            <person name="Koh C."/>
            <person name="Nixon J."/>
            <person name="Bollina V."/>
            <person name="Clarke W.E."/>
            <person name="Tuteja R."/>
            <person name="Spillane C."/>
            <person name="Robinson S.J."/>
            <person name="Links M.G."/>
            <person name="Clarke C."/>
            <person name="Higgins E.E."/>
            <person name="Huebert T."/>
            <person name="Sharpe A.G."/>
            <person name="Parkin I.A."/>
        </authorList>
    </citation>
    <scope>NUCLEOTIDE SEQUENCE [LARGE SCALE GENOMIC DNA]</scope>
    <source>
        <strain evidence="2">cv. DH55</strain>
    </source>
</reference>
<protein>
    <submittedName>
        <fullName evidence="3">Uncharacterized protein LOC104766931 isoform X1</fullName>
    </submittedName>
</protein>
<dbReference type="PANTHER" id="PTHR31286:SF178">
    <property type="entry name" value="DUF4283 DOMAIN-CONTAINING PROTEIN"/>
    <property type="match status" value="1"/>
</dbReference>
<feature type="domain" description="DUF4283" evidence="1">
    <location>
        <begin position="210"/>
        <end position="289"/>
    </location>
</feature>
<accession>A0ABM0XQ23</accession>
<name>A0ABM0XQ23_CAMSA</name>
<reference evidence="3" key="2">
    <citation type="submission" date="2025-08" db="UniProtKB">
        <authorList>
            <consortium name="RefSeq"/>
        </authorList>
    </citation>
    <scope>IDENTIFICATION</scope>
    <source>
        <tissue evidence="3">Leaf</tissue>
    </source>
</reference>
<dbReference type="InterPro" id="IPR040256">
    <property type="entry name" value="At4g02000-like"/>
</dbReference>
<evidence type="ECO:0000313" key="2">
    <source>
        <dbReference type="Proteomes" id="UP000694864"/>
    </source>
</evidence>
<organism evidence="2 3">
    <name type="scientific">Camelina sativa</name>
    <name type="common">False flax</name>
    <name type="synonym">Myagrum sativum</name>
    <dbReference type="NCBI Taxonomy" id="90675"/>
    <lineage>
        <taxon>Eukaryota</taxon>
        <taxon>Viridiplantae</taxon>
        <taxon>Streptophyta</taxon>
        <taxon>Embryophyta</taxon>
        <taxon>Tracheophyta</taxon>
        <taxon>Spermatophyta</taxon>
        <taxon>Magnoliopsida</taxon>
        <taxon>eudicotyledons</taxon>
        <taxon>Gunneridae</taxon>
        <taxon>Pentapetalae</taxon>
        <taxon>rosids</taxon>
        <taxon>malvids</taxon>
        <taxon>Brassicales</taxon>
        <taxon>Brassicaceae</taxon>
        <taxon>Camelineae</taxon>
        <taxon>Camelina</taxon>
    </lineage>
</organism>
<dbReference type="RefSeq" id="XP_010489205.1">
    <property type="nucleotide sequence ID" value="XM_010490903.1"/>
</dbReference>
<dbReference type="Pfam" id="PF14111">
    <property type="entry name" value="DUF4283"/>
    <property type="match status" value="1"/>
</dbReference>
<dbReference type="Proteomes" id="UP000694864">
    <property type="component" value="Chromosome 19"/>
</dbReference>
<evidence type="ECO:0000313" key="3">
    <source>
        <dbReference type="RefSeq" id="XP_010489205.1"/>
    </source>
</evidence>
<evidence type="ECO:0000259" key="1">
    <source>
        <dbReference type="Pfam" id="PF14111"/>
    </source>
</evidence>